<dbReference type="STRING" id="3775.A0A1Q3AM85"/>
<evidence type="ECO:0000313" key="5">
    <source>
        <dbReference type="Proteomes" id="UP000187406"/>
    </source>
</evidence>
<evidence type="ECO:0000256" key="2">
    <source>
        <dbReference type="SAM" id="MobiDB-lite"/>
    </source>
</evidence>
<name>A0A1Q3AM85_CEPFO</name>
<feature type="compositionally biased region" description="Basic and acidic residues" evidence="2">
    <location>
        <begin position="465"/>
        <end position="474"/>
    </location>
</feature>
<feature type="region of interest" description="Disordered" evidence="2">
    <location>
        <begin position="760"/>
        <end position="788"/>
    </location>
</feature>
<dbReference type="InterPro" id="IPR017923">
    <property type="entry name" value="TFIIS_N"/>
</dbReference>
<feature type="region of interest" description="Disordered" evidence="2">
    <location>
        <begin position="356"/>
        <end position="402"/>
    </location>
</feature>
<feature type="compositionally biased region" description="Low complexity" evidence="2">
    <location>
        <begin position="766"/>
        <end position="779"/>
    </location>
</feature>
<gene>
    <name evidence="4" type="ORF">CFOL_v3_00282</name>
</gene>
<evidence type="ECO:0000256" key="1">
    <source>
        <dbReference type="PROSITE-ProRule" id="PRU00649"/>
    </source>
</evidence>
<feature type="region of interest" description="Disordered" evidence="2">
    <location>
        <begin position="976"/>
        <end position="1013"/>
    </location>
</feature>
<dbReference type="Proteomes" id="UP000187406">
    <property type="component" value="Unassembled WGS sequence"/>
</dbReference>
<feature type="compositionally biased region" description="Polar residues" evidence="2">
    <location>
        <begin position="381"/>
        <end position="392"/>
    </location>
</feature>
<feature type="domain" description="TFIIS N-terminal" evidence="3">
    <location>
        <begin position="73"/>
        <end position="153"/>
    </location>
</feature>
<evidence type="ECO:0000313" key="4">
    <source>
        <dbReference type="EMBL" id="GAV56740.1"/>
    </source>
</evidence>
<feature type="compositionally biased region" description="Basic and acidic residues" evidence="2">
    <location>
        <begin position="432"/>
        <end position="441"/>
    </location>
</feature>
<dbReference type="AlphaFoldDB" id="A0A1Q3AM85"/>
<dbReference type="OrthoDB" id="1595674at2759"/>
<dbReference type="SUPFAM" id="SSF47676">
    <property type="entry name" value="Conserved domain common to transcription factors TFIIS, elongin A, CRSP70"/>
    <property type="match status" value="1"/>
</dbReference>
<dbReference type="InParanoid" id="A0A1Q3AM85"/>
<dbReference type="Pfam" id="PF08711">
    <property type="entry name" value="Med26"/>
    <property type="match status" value="1"/>
</dbReference>
<protein>
    <recommendedName>
        <fullName evidence="3">TFIIS N-terminal domain-containing protein</fullName>
    </recommendedName>
</protein>
<organism evidence="4 5">
    <name type="scientific">Cephalotus follicularis</name>
    <name type="common">Albany pitcher plant</name>
    <dbReference type="NCBI Taxonomy" id="3775"/>
    <lineage>
        <taxon>Eukaryota</taxon>
        <taxon>Viridiplantae</taxon>
        <taxon>Streptophyta</taxon>
        <taxon>Embryophyta</taxon>
        <taxon>Tracheophyta</taxon>
        <taxon>Spermatophyta</taxon>
        <taxon>Magnoliopsida</taxon>
        <taxon>eudicotyledons</taxon>
        <taxon>Gunneridae</taxon>
        <taxon>Pentapetalae</taxon>
        <taxon>rosids</taxon>
        <taxon>fabids</taxon>
        <taxon>Oxalidales</taxon>
        <taxon>Cephalotaceae</taxon>
        <taxon>Cephalotus</taxon>
    </lineage>
</organism>
<dbReference type="PROSITE" id="PS51319">
    <property type="entry name" value="TFIIS_N"/>
    <property type="match status" value="1"/>
</dbReference>
<proteinExistence type="predicted"/>
<dbReference type="GO" id="GO:0005634">
    <property type="term" value="C:nucleus"/>
    <property type="evidence" value="ECO:0007669"/>
    <property type="project" value="UniProtKB-SubCell"/>
</dbReference>
<dbReference type="FunCoup" id="A0A1Q3AM85">
    <property type="interactions" value="2206"/>
</dbReference>
<dbReference type="InterPro" id="IPR035441">
    <property type="entry name" value="TFIIS/LEDGF_dom_sf"/>
</dbReference>
<dbReference type="Gene3D" id="1.20.930.10">
    <property type="entry name" value="Conserved domain common to transcription factors TFIIS, elongin A, CRSP70"/>
    <property type="match status" value="1"/>
</dbReference>
<evidence type="ECO:0000259" key="3">
    <source>
        <dbReference type="PROSITE" id="PS51319"/>
    </source>
</evidence>
<comment type="caution">
    <text evidence="4">The sequence shown here is derived from an EMBL/GenBank/DDBJ whole genome shotgun (WGS) entry which is preliminary data.</text>
</comment>
<feature type="compositionally biased region" description="Polar residues" evidence="2">
    <location>
        <begin position="977"/>
        <end position="986"/>
    </location>
</feature>
<keyword evidence="1" id="KW-0539">Nucleus</keyword>
<accession>A0A1Q3AM85</accession>
<keyword evidence="5" id="KW-1185">Reference proteome</keyword>
<feature type="region of interest" description="Disordered" evidence="2">
    <location>
        <begin position="432"/>
        <end position="474"/>
    </location>
</feature>
<dbReference type="PANTHER" id="PTHR47292">
    <property type="entry name" value="TRANSCRIPTION ELONGATION FACTOR (TFIIS) FAMILY PROTEIN-RELATED"/>
    <property type="match status" value="1"/>
</dbReference>
<reference evidence="5" key="1">
    <citation type="submission" date="2016-04" db="EMBL/GenBank/DDBJ databases">
        <title>Cephalotus genome sequencing.</title>
        <authorList>
            <person name="Fukushima K."/>
            <person name="Hasebe M."/>
            <person name="Fang X."/>
        </authorList>
    </citation>
    <scope>NUCLEOTIDE SEQUENCE [LARGE SCALE GENOMIC DNA]</scope>
    <source>
        <strain evidence="5">cv. St1</strain>
    </source>
</reference>
<dbReference type="PANTHER" id="PTHR47292:SF1">
    <property type="entry name" value="TRANSCRIPTION ELONGATION FACTOR (TFIIS) FAMILY PROTEIN"/>
    <property type="match status" value="1"/>
</dbReference>
<feature type="region of interest" description="Disordered" evidence="2">
    <location>
        <begin position="501"/>
        <end position="555"/>
    </location>
</feature>
<comment type="subcellular location">
    <subcellularLocation>
        <location evidence="1">Nucleus</location>
    </subcellularLocation>
</comment>
<dbReference type="EMBL" id="BDDD01000005">
    <property type="protein sequence ID" value="GAV56740.1"/>
    <property type="molecule type" value="Genomic_DNA"/>
</dbReference>
<sequence>MILEDFFTLTEMKDGLTAPSRVEELVNIMQEEKNCVVKNIGDATRQWAAVASTLAATENKDCLDRFIQLDGLWFIDRWLKDAQQYGSESSDSFVEESILALLRALEKLNIDNERSISSGIWSTVRNLLGHNSSWVQDRARALFDSWKQGKASDAIHQGAESVGAYHDDGFTKSAMLSAENSRRECSLVDVPVSRSLSEEDNRVQPAEPEILPLRSSEVLQPGCTENQRIQTLNKELHSHIILDHADTKDGSPDNLASSVVSNSVEDQLSMKEKSQVNTVDGTETCNLLVLAKGSAEGQSDALELNEFSKDEKQVHRREQMAVTASASDRVEAGAVYSAASAQENVTDAALQNSCDSNDGDSCLRSPDIGDVGKPASEPKSGINNAGVTSHCSPGQDDECHSDTLQDMSTNKCIYGKPDQLEASFSRIEDLGRATDKDKEQTSDDGEDFSSSYDFRKPVTNTRSPDVSDSRRSDIDLDIGMDDALEVARKVAQEVEREVVDYKEPSCSSSEKILEGGIHPPNSPDSIDGKQHLPTESPGKEVTVGQNHSDEAYPEEGYLITKDKLKSEPGNGINEMESSQVTEGAQELDVNTEKGFCDFDLNQEVCSDDMDLPVDYASGLVSVVSASRPAAALGLPASPLQFEGTLGWKGSAATSAFRPASPRRFSDGDKTLSIGVTSNGSNLRQGFLDFDLNVAEGGDDKPSDLMAGKQITVSSDLHSAESSMEVSPRRSERLKLDLNRISDDDDAQPQDLKVDGRLLYNRNGHHSPSPASSISSMQPSMRNIDLNDRPYLHNDYSDQGFYQSRLSQNVSAYVAAKPEDAVISIMGTRVEVNRKDSVPPASPFSNGKALEHALDAHLPRGGGLLGMGPAVPYTHSLVFGYNGLTTAPAMSFYSAMHGPGGSIPCMMNTRGATVVGSASPFIMSTPNGPSCINSAGPSQPSSDMSFGFAIEGGNRESVGLRQLLMPGHGVSVEEHLRANSQTSSSSGVGVKRKEPDSGWEPYPFNYRHQQPPWK</sequence>